<dbReference type="HOGENOM" id="CLU_118482_5_2_10"/>
<gene>
    <name evidence="9" type="ordered locus">Fleli_2469</name>
</gene>
<evidence type="ECO:0000256" key="5">
    <source>
        <dbReference type="ARBA" id="ARBA00022801"/>
    </source>
</evidence>
<dbReference type="PANTHER" id="PTHR33653:SF1">
    <property type="entry name" value="RIBONUCLEASE VAPC2"/>
    <property type="match status" value="1"/>
</dbReference>
<dbReference type="InterPro" id="IPR050556">
    <property type="entry name" value="Type_II_TA_system_RNase"/>
</dbReference>
<keyword evidence="10" id="KW-1185">Reference proteome</keyword>
<keyword evidence="6" id="KW-0460">Magnesium</keyword>
<dbReference type="InterPro" id="IPR002716">
    <property type="entry name" value="PIN_dom"/>
</dbReference>
<dbReference type="InterPro" id="IPR029060">
    <property type="entry name" value="PIN-like_dom_sf"/>
</dbReference>
<keyword evidence="3" id="KW-0540">Nuclease</keyword>
<dbReference type="Gene3D" id="3.40.50.1010">
    <property type="entry name" value="5'-nuclease"/>
    <property type="match status" value="1"/>
</dbReference>
<dbReference type="EMBL" id="CP003345">
    <property type="protein sequence ID" value="AFM04834.1"/>
    <property type="molecule type" value="Genomic_DNA"/>
</dbReference>
<evidence type="ECO:0000256" key="2">
    <source>
        <dbReference type="ARBA" id="ARBA00022649"/>
    </source>
</evidence>
<dbReference type="eggNOG" id="COG1487">
    <property type="taxonomic scope" value="Bacteria"/>
</dbReference>
<name>I4ALJ9_BERLS</name>
<accession>I4ALJ9</accession>
<dbReference type="RefSeq" id="WP_014798271.1">
    <property type="nucleotide sequence ID" value="NC_018018.1"/>
</dbReference>
<dbReference type="OrthoDB" id="9796690at2"/>
<comment type="similarity">
    <text evidence="7">Belongs to the PINc/VapC protein family.</text>
</comment>
<dbReference type="GO" id="GO:0016787">
    <property type="term" value="F:hydrolase activity"/>
    <property type="evidence" value="ECO:0007669"/>
    <property type="project" value="UniProtKB-KW"/>
</dbReference>
<evidence type="ECO:0000256" key="7">
    <source>
        <dbReference type="ARBA" id="ARBA00038093"/>
    </source>
</evidence>
<dbReference type="GO" id="GO:0004518">
    <property type="term" value="F:nuclease activity"/>
    <property type="evidence" value="ECO:0007669"/>
    <property type="project" value="UniProtKB-KW"/>
</dbReference>
<sequence length="138" mass="16060">MKPTLFDTDTLSFFLRNENKNEKKVTQKINEYLKEHEKFTISIITYYELLNGLYFGDSEERTTEIELLLNNHTILPLSKKAAQKAAQIYTKLRSEGNSIAHNDILIAATAIVENLVLITNNNKHFDRIEELKTENWTK</sequence>
<proteinExistence type="inferred from homology"/>
<organism evidence="9 10">
    <name type="scientific">Bernardetia litoralis (strain ATCC 23117 / DSM 6794 / NBRC 15988 / NCIMB 1366 / Fx l1 / Sio-4)</name>
    <name type="common">Flexibacter litoralis</name>
    <dbReference type="NCBI Taxonomy" id="880071"/>
    <lineage>
        <taxon>Bacteria</taxon>
        <taxon>Pseudomonadati</taxon>
        <taxon>Bacteroidota</taxon>
        <taxon>Cytophagia</taxon>
        <taxon>Cytophagales</taxon>
        <taxon>Bernardetiaceae</taxon>
        <taxon>Bernardetia</taxon>
    </lineage>
</organism>
<evidence type="ECO:0000256" key="1">
    <source>
        <dbReference type="ARBA" id="ARBA00001946"/>
    </source>
</evidence>
<evidence type="ECO:0000313" key="9">
    <source>
        <dbReference type="EMBL" id="AFM04834.1"/>
    </source>
</evidence>
<dbReference type="STRING" id="880071.Fleli_2469"/>
<keyword evidence="5" id="KW-0378">Hydrolase</keyword>
<dbReference type="CDD" id="cd18744">
    <property type="entry name" value="PIN_VapC4-5_FitB-like"/>
    <property type="match status" value="1"/>
</dbReference>
<evidence type="ECO:0000256" key="3">
    <source>
        <dbReference type="ARBA" id="ARBA00022722"/>
    </source>
</evidence>
<keyword evidence="4" id="KW-0479">Metal-binding</keyword>
<dbReference type="PANTHER" id="PTHR33653">
    <property type="entry name" value="RIBONUCLEASE VAPC2"/>
    <property type="match status" value="1"/>
</dbReference>
<evidence type="ECO:0000259" key="8">
    <source>
        <dbReference type="Pfam" id="PF01850"/>
    </source>
</evidence>
<dbReference type="SUPFAM" id="SSF88723">
    <property type="entry name" value="PIN domain-like"/>
    <property type="match status" value="1"/>
</dbReference>
<comment type="cofactor">
    <cofactor evidence="1">
        <name>Mg(2+)</name>
        <dbReference type="ChEBI" id="CHEBI:18420"/>
    </cofactor>
</comment>
<dbReference type="AlphaFoldDB" id="I4ALJ9"/>
<reference evidence="10" key="1">
    <citation type="submission" date="2012-06" db="EMBL/GenBank/DDBJ databases">
        <title>The complete genome of Flexibacter litoralis DSM 6794.</title>
        <authorList>
            <person name="Lucas S."/>
            <person name="Copeland A."/>
            <person name="Lapidus A."/>
            <person name="Glavina del Rio T."/>
            <person name="Dalin E."/>
            <person name="Tice H."/>
            <person name="Bruce D."/>
            <person name="Goodwin L."/>
            <person name="Pitluck S."/>
            <person name="Peters L."/>
            <person name="Ovchinnikova G."/>
            <person name="Lu M."/>
            <person name="Kyrpides N."/>
            <person name="Mavromatis K."/>
            <person name="Ivanova N."/>
            <person name="Brettin T."/>
            <person name="Detter J.C."/>
            <person name="Han C."/>
            <person name="Larimer F."/>
            <person name="Land M."/>
            <person name="Hauser L."/>
            <person name="Markowitz V."/>
            <person name="Cheng J.-F."/>
            <person name="Hugenholtz P."/>
            <person name="Woyke T."/>
            <person name="Wu D."/>
            <person name="Spring S."/>
            <person name="Lang E."/>
            <person name="Kopitz M."/>
            <person name="Brambilla E."/>
            <person name="Klenk H.-P."/>
            <person name="Eisen J.A."/>
        </authorList>
    </citation>
    <scope>NUCLEOTIDE SEQUENCE [LARGE SCALE GENOMIC DNA]</scope>
    <source>
        <strain evidence="10">ATCC 23117 / DSM 6794 / NBRC 15988 / NCIMB 1366 / Sio-4</strain>
    </source>
</reference>
<dbReference type="Proteomes" id="UP000006054">
    <property type="component" value="Chromosome"/>
</dbReference>
<dbReference type="KEGG" id="fli:Fleli_2469"/>
<dbReference type="GO" id="GO:0046872">
    <property type="term" value="F:metal ion binding"/>
    <property type="evidence" value="ECO:0007669"/>
    <property type="project" value="UniProtKB-KW"/>
</dbReference>
<keyword evidence="2" id="KW-1277">Toxin-antitoxin system</keyword>
<protein>
    <submittedName>
        <fullName evidence="9">Putative nucleic acid-binding protein, contains PIN domain</fullName>
    </submittedName>
</protein>
<feature type="domain" description="PIN" evidence="8">
    <location>
        <begin position="5"/>
        <end position="130"/>
    </location>
</feature>
<evidence type="ECO:0000256" key="4">
    <source>
        <dbReference type="ARBA" id="ARBA00022723"/>
    </source>
</evidence>
<evidence type="ECO:0000256" key="6">
    <source>
        <dbReference type="ARBA" id="ARBA00022842"/>
    </source>
</evidence>
<dbReference type="Pfam" id="PF01850">
    <property type="entry name" value="PIN"/>
    <property type="match status" value="1"/>
</dbReference>
<evidence type="ECO:0000313" key="10">
    <source>
        <dbReference type="Proteomes" id="UP000006054"/>
    </source>
</evidence>